<dbReference type="EMBL" id="LHUQ01000011">
    <property type="protein sequence ID" value="KON64398.1"/>
    <property type="molecule type" value="Genomic_DNA"/>
</dbReference>
<keyword evidence="6 7" id="KW-0408">Iron</keyword>
<evidence type="ECO:0000256" key="7">
    <source>
        <dbReference type="PROSITE-ProRule" id="PRU00433"/>
    </source>
</evidence>
<dbReference type="EC" id="1.-.-.-" evidence="11"/>
<accession>A0A0M0EGL4</accession>
<keyword evidence="5 11" id="KW-0560">Oxidoreductase</keyword>
<dbReference type="InterPro" id="IPR009056">
    <property type="entry name" value="Cyt_c-like_dom"/>
</dbReference>
<evidence type="ECO:0000256" key="5">
    <source>
        <dbReference type="ARBA" id="ARBA00023002"/>
    </source>
</evidence>
<dbReference type="GO" id="GO:0046872">
    <property type="term" value="F:metal ion binding"/>
    <property type="evidence" value="ECO:0007669"/>
    <property type="project" value="UniProtKB-KW"/>
</dbReference>
<dbReference type="AlphaFoldDB" id="A0A0M0EGL4"/>
<evidence type="ECO:0000256" key="1">
    <source>
        <dbReference type="ARBA" id="ARBA00004196"/>
    </source>
</evidence>
<dbReference type="PANTHER" id="PTHR30600">
    <property type="entry name" value="CYTOCHROME C PEROXIDASE-RELATED"/>
    <property type="match status" value="1"/>
</dbReference>
<dbReference type="SUPFAM" id="SSF46626">
    <property type="entry name" value="Cytochrome c"/>
    <property type="match status" value="2"/>
</dbReference>
<dbReference type="RefSeq" id="WP_053323433.1">
    <property type="nucleotide sequence ID" value="NZ_LHUQ01000011.1"/>
</dbReference>
<comment type="subcellular location">
    <subcellularLocation>
        <location evidence="1">Cell envelope</location>
    </subcellularLocation>
</comment>
<gene>
    <name evidence="11" type="primary">mauG</name>
    <name evidence="11" type="ORF">KOEU_21410</name>
</gene>
<dbReference type="GO" id="GO:0020037">
    <property type="term" value="F:heme binding"/>
    <property type="evidence" value="ECO:0007669"/>
    <property type="project" value="InterPro"/>
</dbReference>
<proteinExistence type="predicted"/>
<evidence type="ECO:0000259" key="10">
    <source>
        <dbReference type="PROSITE" id="PS51007"/>
    </source>
</evidence>
<keyword evidence="3 7" id="KW-0479">Metal-binding</keyword>
<organism evidence="11 12">
    <name type="scientific">Komagataeibacter europaeus</name>
    <name type="common">Gluconacetobacter europaeus</name>
    <dbReference type="NCBI Taxonomy" id="33995"/>
    <lineage>
        <taxon>Bacteria</taxon>
        <taxon>Pseudomonadati</taxon>
        <taxon>Pseudomonadota</taxon>
        <taxon>Alphaproteobacteria</taxon>
        <taxon>Acetobacterales</taxon>
        <taxon>Acetobacteraceae</taxon>
        <taxon>Komagataeibacter</taxon>
    </lineage>
</organism>
<evidence type="ECO:0000313" key="12">
    <source>
        <dbReference type="Proteomes" id="UP000037566"/>
    </source>
</evidence>
<feature type="chain" id="PRO_5005598015" evidence="9">
    <location>
        <begin position="31"/>
        <end position="418"/>
    </location>
</feature>
<dbReference type="OrthoDB" id="9805202at2"/>
<evidence type="ECO:0000256" key="8">
    <source>
        <dbReference type="SAM" id="MobiDB-lite"/>
    </source>
</evidence>
<comment type="caution">
    <text evidence="11">The sequence shown here is derived from an EMBL/GenBank/DDBJ whole genome shotgun (WGS) entry which is preliminary data.</text>
</comment>
<evidence type="ECO:0000256" key="9">
    <source>
        <dbReference type="SAM" id="SignalP"/>
    </source>
</evidence>
<name>A0A0M0EGL4_KOMEU</name>
<dbReference type="PANTHER" id="PTHR30600:SF10">
    <property type="entry name" value="BLL6722 PROTEIN"/>
    <property type="match status" value="1"/>
</dbReference>
<dbReference type="Pfam" id="PF03150">
    <property type="entry name" value="CCP_MauG"/>
    <property type="match status" value="1"/>
</dbReference>
<dbReference type="InterPro" id="IPR004852">
    <property type="entry name" value="Di-haem_cyt_c_peroxidsae"/>
</dbReference>
<evidence type="ECO:0000256" key="3">
    <source>
        <dbReference type="ARBA" id="ARBA00022723"/>
    </source>
</evidence>
<sequence length="418" mass="46096">MDTMISRLLRVALRGMYVISALLMVTPASAQATQGTPMSRIQARSRAQALSVLGRDLFHDVRLSASGHMACSSCHDDTHAFAPANSLPVQYGGPDMRQQGHRAVPSLMYLQDVPQFAEHFFDSEDEADESLDNGPTGGLTWDGRVDTARGQGEIPLLSPYEMANASRRDVLRRVLAAGYGPRLDMLVRTPTDDRFALIVEALATYQQEPGLFYPYSSKYDAVLAGRARLSPLEAWGLDLFERADKGNCASCHVSQPGHDGTPPQFTDYGLVALGVPRNRAIGLNANPAYFDMGLCGPDRTDLSDHPEYCGLFRTPSLRNVATRHVFFHNGVIHSLRQAVAFYALRDIRPQQWYPTGPDGRVRIYDDLPARFHANINIDPPFGPRPGNRPALSDDEIDAVVAFLRTLTDGYFHPAGDVR</sequence>
<dbReference type="Proteomes" id="UP000037566">
    <property type="component" value="Unassembled WGS sequence"/>
</dbReference>
<feature type="domain" description="Cytochrome c" evidence="10">
    <location>
        <begin position="231"/>
        <end position="407"/>
    </location>
</feature>
<reference evidence="11" key="1">
    <citation type="submission" date="2015-08" db="EMBL/GenBank/DDBJ databases">
        <title>Draft genome sequence of Komagataeibacter europaeus CECT 8546 a cellulose producer strain from vinegar produced by the traditional method.</title>
        <authorList>
            <person name="Poehlein A."/>
            <person name="Valera M.J."/>
            <person name="Haack F.S."/>
            <person name="Mas A."/>
            <person name="Daniel R."/>
            <person name="Streit W.R."/>
            <person name="Mateo E."/>
        </authorList>
    </citation>
    <scope>NUCLEOTIDE SEQUENCE [LARGE SCALE GENOMIC DNA]</scope>
    <source>
        <strain evidence="11">CECT 8546</strain>
    </source>
</reference>
<evidence type="ECO:0000256" key="4">
    <source>
        <dbReference type="ARBA" id="ARBA00022729"/>
    </source>
</evidence>
<dbReference type="PROSITE" id="PS51007">
    <property type="entry name" value="CYTC"/>
    <property type="match status" value="1"/>
</dbReference>
<keyword evidence="4 9" id="KW-0732">Signal</keyword>
<feature type="signal peptide" evidence="9">
    <location>
        <begin position="1"/>
        <end position="30"/>
    </location>
</feature>
<dbReference type="GO" id="GO:0030313">
    <property type="term" value="C:cell envelope"/>
    <property type="evidence" value="ECO:0007669"/>
    <property type="project" value="UniProtKB-SubCell"/>
</dbReference>
<evidence type="ECO:0000256" key="2">
    <source>
        <dbReference type="ARBA" id="ARBA00022617"/>
    </source>
</evidence>
<dbReference type="InterPro" id="IPR051395">
    <property type="entry name" value="Cytochrome_c_Peroxidase/MauG"/>
</dbReference>
<keyword evidence="2 7" id="KW-0349">Heme</keyword>
<evidence type="ECO:0000313" key="11">
    <source>
        <dbReference type="EMBL" id="KON64398.1"/>
    </source>
</evidence>
<dbReference type="STRING" id="33995.KOEU_21410"/>
<dbReference type="GO" id="GO:0004130">
    <property type="term" value="F:cytochrome-c peroxidase activity"/>
    <property type="evidence" value="ECO:0007669"/>
    <property type="project" value="TreeGrafter"/>
</dbReference>
<feature type="region of interest" description="Disordered" evidence="8">
    <location>
        <begin position="126"/>
        <end position="145"/>
    </location>
</feature>
<dbReference type="Gene3D" id="1.10.760.10">
    <property type="entry name" value="Cytochrome c-like domain"/>
    <property type="match status" value="2"/>
</dbReference>
<protein>
    <submittedName>
        <fullName evidence="11">Methylamine utilization protein MauG</fullName>
        <ecNumber evidence="11">1.-.-.-</ecNumber>
    </submittedName>
</protein>
<dbReference type="GO" id="GO:0009055">
    <property type="term" value="F:electron transfer activity"/>
    <property type="evidence" value="ECO:0007669"/>
    <property type="project" value="InterPro"/>
</dbReference>
<evidence type="ECO:0000256" key="6">
    <source>
        <dbReference type="ARBA" id="ARBA00023004"/>
    </source>
</evidence>
<keyword evidence="12" id="KW-1185">Reference proteome</keyword>
<dbReference type="InterPro" id="IPR036909">
    <property type="entry name" value="Cyt_c-like_dom_sf"/>
</dbReference>
<dbReference type="PATRIC" id="fig|33995.3.peg.2384"/>